<dbReference type="Gene3D" id="1.10.1740.10">
    <property type="match status" value="1"/>
</dbReference>
<dbReference type="OrthoDB" id="9784272at2"/>
<evidence type="ECO:0000256" key="4">
    <source>
        <dbReference type="ARBA" id="ARBA00023163"/>
    </source>
</evidence>
<feature type="domain" description="RNA polymerase sigma factor 70 region 4 type 2" evidence="6">
    <location>
        <begin position="128"/>
        <end position="176"/>
    </location>
</feature>
<keyword evidence="2" id="KW-0805">Transcription regulation</keyword>
<evidence type="ECO:0000256" key="1">
    <source>
        <dbReference type="ARBA" id="ARBA00010641"/>
    </source>
</evidence>
<dbReference type="GO" id="GO:0006352">
    <property type="term" value="P:DNA-templated transcription initiation"/>
    <property type="evidence" value="ECO:0007669"/>
    <property type="project" value="InterPro"/>
</dbReference>
<evidence type="ECO:0000259" key="5">
    <source>
        <dbReference type="Pfam" id="PF04542"/>
    </source>
</evidence>
<evidence type="ECO:0000256" key="2">
    <source>
        <dbReference type="ARBA" id="ARBA00023015"/>
    </source>
</evidence>
<evidence type="ECO:0000313" key="8">
    <source>
        <dbReference type="Proteomes" id="UP000198623"/>
    </source>
</evidence>
<name>A0A1I2M4Z8_9GAMM</name>
<feature type="domain" description="RNA polymerase sigma-70 region 2" evidence="5">
    <location>
        <begin position="32"/>
        <end position="99"/>
    </location>
</feature>
<dbReference type="AlphaFoldDB" id="A0A1I2M4Z8"/>
<proteinExistence type="inferred from homology"/>
<dbReference type="PANTHER" id="PTHR43133:SF51">
    <property type="entry name" value="RNA POLYMERASE SIGMA FACTOR"/>
    <property type="match status" value="1"/>
</dbReference>
<keyword evidence="3" id="KW-0731">Sigma factor</keyword>
<dbReference type="InterPro" id="IPR013324">
    <property type="entry name" value="RNA_pol_sigma_r3/r4-like"/>
</dbReference>
<dbReference type="PANTHER" id="PTHR43133">
    <property type="entry name" value="RNA POLYMERASE ECF-TYPE SIGMA FACTO"/>
    <property type="match status" value="1"/>
</dbReference>
<dbReference type="SUPFAM" id="SSF88946">
    <property type="entry name" value="Sigma2 domain of RNA polymerase sigma factors"/>
    <property type="match status" value="1"/>
</dbReference>
<organism evidence="7 8">
    <name type="scientific">Neptunomonas qingdaonensis</name>
    <dbReference type="NCBI Taxonomy" id="1045558"/>
    <lineage>
        <taxon>Bacteria</taxon>
        <taxon>Pseudomonadati</taxon>
        <taxon>Pseudomonadota</taxon>
        <taxon>Gammaproteobacteria</taxon>
        <taxon>Oceanospirillales</taxon>
        <taxon>Oceanospirillaceae</taxon>
        <taxon>Neptunomonas</taxon>
    </lineage>
</organism>
<dbReference type="InterPro" id="IPR013249">
    <property type="entry name" value="RNA_pol_sigma70_r4_t2"/>
</dbReference>
<evidence type="ECO:0000256" key="3">
    <source>
        <dbReference type="ARBA" id="ARBA00023082"/>
    </source>
</evidence>
<gene>
    <name evidence="7" type="ORF">SAMN05216175_101398</name>
</gene>
<dbReference type="InterPro" id="IPR014284">
    <property type="entry name" value="RNA_pol_sigma-70_dom"/>
</dbReference>
<accession>A0A1I2M4Z8</accession>
<dbReference type="GO" id="GO:0003677">
    <property type="term" value="F:DNA binding"/>
    <property type="evidence" value="ECO:0007669"/>
    <property type="project" value="InterPro"/>
</dbReference>
<sequence length="191" mass="22216">MNLSEIQTLTDNELIDLIQQQDRNAPRLFDELIDRYRAVLFHRCLCRLSNVADAEDVVQEALSRSYRYLSAFRGESSFKTWLFTIADNQCNRFFAKRERYQLTDDMTVLIDQEEALYTPPEDSAQNEDVRKILNGLPEYARDILMLRFDLELSLAGISQTLGISLSAAKMRLYRAIELFEKQFVSSVEIIV</sequence>
<dbReference type="InterPro" id="IPR007627">
    <property type="entry name" value="RNA_pol_sigma70_r2"/>
</dbReference>
<dbReference type="EMBL" id="FOOU01000001">
    <property type="protein sequence ID" value="SFF85960.1"/>
    <property type="molecule type" value="Genomic_DNA"/>
</dbReference>
<dbReference type="STRING" id="1045558.SAMN05216175_101398"/>
<dbReference type="InterPro" id="IPR036388">
    <property type="entry name" value="WH-like_DNA-bd_sf"/>
</dbReference>
<dbReference type="Pfam" id="PF08281">
    <property type="entry name" value="Sigma70_r4_2"/>
    <property type="match status" value="1"/>
</dbReference>
<comment type="similarity">
    <text evidence="1">Belongs to the sigma-70 factor family. ECF subfamily.</text>
</comment>
<keyword evidence="8" id="KW-1185">Reference proteome</keyword>
<reference evidence="8" key="1">
    <citation type="submission" date="2016-10" db="EMBL/GenBank/DDBJ databases">
        <authorList>
            <person name="Varghese N."/>
            <person name="Submissions S."/>
        </authorList>
    </citation>
    <scope>NUCLEOTIDE SEQUENCE [LARGE SCALE GENOMIC DNA]</scope>
    <source>
        <strain evidence="8">CGMCC 1.10971</strain>
    </source>
</reference>
<dbReference type="RefSeq" id="WP_090723667.1">
    <property type="nucleotide sequence ID" value="NZ_FOOU01000001.1"/>
</dbReference>
<dbReference type="InterPro" id="IPR013325">
    <property type="entry name" value="RNA_pol_sigma_r2"/>
</dbReference>
<evidence type="ECO:0000259" key="6">
    <source>
        <dbReference type="Pfam" id="PF08281"/>
    </source>
</evidence>
<dbReference type="Gene3D" id="1.10.10.10">
    <property type="entry name" value="Winged helix-like DNA-binding domain superfamily/Winged helix DNA-binding domain"/>
    <property type="match status" value="1"/>
</dbReference>
<dbReference type="Proteomes" id="UP000198623">
    <property type="component" value="Unassembled WGS sequence"/>
</dbReference>
<protein>
    <submittedName>
        <fullName evidence="7">RNA polymerase sigma-70 factor, ECF subfamily</fullName>
    </submittedName>
</protein>
<dbReference type="SUPFAM" id="SSF88659">
    <property type="entry name" value="Sigma3 and sigma4 domains of RNA polymerase sigma factors"/>
    <property type="match status" value="1"/>
</dbReference>
<dbReference type="InterPro" id="IPR039425">
    <property type="entry name" value="RNA_pol_sigma-70-like"/>
</dbReference>
<keyword evidence="4" id="KW-0804">Transcription</keyword>
<dbReference type="Pfam" id="PF04542">
    <property type="entry name" value="Sigma70_r2"/>
    <property type="match status" value="1"/>
</dbReference>
<dbReference type="NCBIfam" id="TIGR02937">
    <property type="entry name" value="sigma70-ECF"/>
    <property type="match status" value="1"/>
</dbReference>
<dbReference type="GO" id="GO:0016987">
    <property type="term" value="F:sigma factor activity"/>
    <property type="evidence" value="ECO:0007669"/>
    <property type="project" value="UniProtKB-KW"/>
</dbReference>
<evidence type="ECO:0000313" key="7">
    <source>
        <dbReference type="EMBL" id="SFF85960.1"/>
    </source>
</evidence>
<dbReference type="CDD" id="cd06171">
    <property type="entry name" value="Sigma70_r4"/>
    <property type="match status" value="1"/>
</dbReference>